<accession>A0A2R6Y155</accession>
<dbReference type="GO" id="GO:0008168">
    <property type="term" value="F:methyltransferase activity"/>
    <property type="evidence" value="ECO:0007669"/>
    <property type="project" value="UniProtKB-KW"/>
</dbReference>
<dbReference type="PANTHER" id="PTHR43542">
    <property type="entry name" value="METHYLTRANSFERASE"/>
    <property type="match status" value="1"/>
</dbReference>
<sequence length="205" mass="22880">MRITAGRWGSIPLFGVPGEKTRPTADKVKEAIFHMIGPYFNGGWVLDAFAGSGALALEALSRGAARAVLIEKNVKARQTIIRNVERLGAEDDVLLMAGNVENLPDWLWKKRESGALLKPYPLFAEDGGEGFQYAFFDPPYRYSAERLLKLIHQLKEQGSMTTKSLLVLERPGGRNEVHFWEDHLVLNKIKTYGGTEVIIGMLKPE</sequence>
<gene>
    <name evidence="3" type="ORF">BSOLF_0289</name>
</gene>
<dbReference type="PIRSF" id="PIRSF004553">
    <property type="entry name" value="CHP00095"/>
    <property type="match status" value="1"/>
</dbReference>
<dbReference type="Gene3D" id="3.40.50.150">
    <property type="entry name" value="Vaccinia Virus protein VP39"/>
    <property type="match status" value="1"/>
</dbReference>
<dbReference type="Pfam" id="PF03602">
    <property type="entry name" value="Cons_hypoth95"/>
    <property type="match status" value="1"/>
</dbReference>
<evidence type="ECO:0000313" key="4">
    <source>
        <dbReference type="Proteomes" id="UP000244338"/>
    </source>
</evidence>
<dbReference type="AlphaFoldDB" id="A0A2R6Y155"/>
<dbReference type="PANTHER" id="PTHR43542:SF1">
    <property type="entry name" value="METHYLTRANSFERASE"/>
    <property type="match status" value="1"/>
</dbReference>
<evidence type="ECO:0000256" key="1">
    <source>
        <dbReference type="ARBA" id="ARBA00022603"/>
    </source>
</evidence>
<organism evidence="3 4">
    <name type="scientific">Candidatus Carbonibacillus altaicus</name>
    <dbReference type="NCBI Taxonomy" id="2163959"/>
    <lineage>
        <taxon>Bacteria</taxon>
        <taxon>Bacillati</taxon>
        <taxon>Bacillota</taxon>
        <taxon>Bacilli</taxon>
        <taxon>Bacillales</taxon>
        <taxon>Candidatus Carbonibacillus</taxon>
    </lineage>
</organism>
<dbReference type="CDD" id="cd02440">
    <property type="entry name" value="AdoMet_MTases"/>
    <property type="match status" value="1"/>
</dbReference>
<proteinExistence type="predicted"/>
<evidence type="ECO:0000313" key="3">
    <source>
        <dbReference type="EMBL" id="PTQ56400.1"/>
    </source>
</evidence>
<dbReference type="InterPro" id="IPR029063">
    <property type="entry name" value="SAM-dependent_MTases_sf"/>
</dbReference>
<dbReference type="Proteomes" id="UP000244338">
    <property type="component" value="Unassembled WGS sequence"/>
</dbReference>
<protein>
    <submittedName>
        <fullName evidence="3">16S rRNA (Guanine(966)-N(2))-methyltransferase</fullName>
    </submittedName>
</protein>
<name>A0A2R6Y155_9BACL</name>
<reference evidence="4" key="1">
    <citation type="journal article" date="2018" name="Sci. Rep.">
        <title>Lignite coal burning seam in the remote Altai Mountains harbors a hydrogen-driven thermophilic microbial community.</title>
        <authorList>
            <person name="Kadnikov V.V."/>
            <person name="Mardanov A.V."/>
            <person name="Ivasenko D.A."/>
            <person name="Antsiferov D.V."/>
            <person name="Beletsky A.V."/>
            <person name="Karnachuk O.V."/>
            <person name="Ravin N.V."/>
        </authorList>
    </citation>
    <scope>NUCLEOTIDE SEQUENCE [LARGE SCALE GENOMIC DNA]</scope>
</reference>
<dbReference type="NCBIfam" id="TIGR00095">
    <property type="entry name" value="16S rRNA (guanine(966)-N(2))-methyltransferase RsmD"/>
    <property type="match status" value="1"/>
</dbReference>
<evidence type="ECO:0000256" key="2">
    <source>
        <dbReference type="ARBA" id="ARBA00022679"/>
    </source>
</evidence>
<dbReference type="GO" id="GO:0031167">
    <property type="term" value="P:rRNA methylation"/>
    <property type="evidence" value="ECO:0007669"/>
    <property type="project" value="InterPro"/>
</dbReference>
<keyword evidence="1 3" id="KW-0489">Methyltransferase</keyword>
<keyword evidence="2 3" id="KW-0808">Transferase</keyword>
<dbReference type="SUPFAM" id="SSF53335">
    <property type="entry name" value="S-adenosyl-L-methionine-dependent methyltransferases"/>
    <property type="match status" value="1"/>
</dbReference>
<dbReference type="EMBL" id="PEBX01000030">
    <property type="protein sequence ID" value="PTQ56400.1"/>
    <property type="molecule type" value="Genomic_DNA"/>
</dbReference>
<comment type="caution">
    <text evidence="3">The sequence shown here is derived from an EMBL/GenBank/DDBJ whole genome shotgun (WGS) entry which is preliminary data.</text>
</comment>
<dbReference type="InterPro" id="IPR004398">
    <property type="entry name" value="RNA_MeTrfase_RsmD"/>
</dbReference>